<evidence type="ECO:0000313" key="8">
    <source>
        <dbReference type="Proteomes" id="UP000027142"/>
    </source>
</evidence>
<dbReference type="SUPFAM" id="SSF52283">
    <property type="entry name" value="Formate/glycerate dehydrogenase catalytic domain-like"/>
    <property type="match status" value="1"/>
</dbReference>
<evidence type="ECO:0000259" key="6">
    <source>
        <dbReference type="Pfam" id="PF02826"/>
    </source>
</evidence>
<dbReference type="GO" id="GO:0016616">
    <property type="term" value="F:oxidoreductase activity, acting on the CH-OH group of donors, NAD or NADP as acceptor"/>
    <property type="evidence" value="ECO:0007669"/>
    <property type="project" value="InterPro"/>
</dbReference>
<sequence length="309" mass="33962">MKPFKILLTEHIDVNAMKTLEEYCTITQDVNEIDVVDGIIIRAEKVTRDMIAKAKNLKVIGKHGVGYDSIDIKAAKEYGINVVYTPQANIQSVGELIIALAMNMARNVSLSFERGKQDKNKTIAPKELTGYQLSKKTFGIVGAGKISRIAATIAKQGFNMEVLAYDPYISKEECDQLGIQKVDLDLLMTSADFVSISVPLTENTTHLINESKLQLMKPSAILINTSRGGVVDEEALYNALIHKHIYAAASDVFVKEPPTSENKLLSLENFVATPHIGANTHEAMALMGSTVVNEVLLVLRDEKPNYSVL</sequence>
<keyword evidence="2 4" id="KW-0560">Oxidoreductase</keyword>
<feature type="domain" description="D-isomer specific 2-hydroxyacid dehydrogenase catalytic" evidence="5">
    <location>
        <begin position="26"/>
        <end position="308"/>
    </location>
</feature>
<dbReference type="Pfam" id="PF02826">
    <property type="entry name" value="2-Hacid_dh_C"/>
    <property type="match status" value="1"/>
</dbReference>
<dbReference type="Gene3D" id="3.40.50.720">
    <property type="entry name" value="NAD(P)-binding Rossmann-like Domain"/>
    <property type="match status" value="2"/>
</dbReference>
<dbReference type="GO" id="GO:0051287">
    <property type="term" value="F:NAD binding"/>
    <property type="evidence" value="ECO:0007669"/>
    <property type="project" value="InterPro"/>
</dbReference>
<accession>A0A060M2U5</accession>
<dbReference type="FunFam" id="3.40.50.720:FF:000203">
    <property type="entry name" value="D-3-phosphoglycerate dehydrogenase (SerA)"/>
    <property type="match status" value="1"/>
</dbReference>
<dbReference type="InterPro" id="IPR006140">
    <property type="entry name" value="D-isomer_DH_NAD-bd"/>
</dbReference>
<dbReference type="InterPro" id="IPR006139">
    <property type="entry name" value="D-isomer_2_OHA_DH_cat_dom"/>
</dbReference>
<evidence type="ECO:0000256" key="2">
    <source>
        <dbReference type="ARBA" id="ARBA00023002"/>
    </source>
</evidence>
<dbReference type="CDD" id="cd12173">
    <property type="entry name" value="PGDH_4"/>
    <property type="match status" value="1"/>
</dbReference>
<dbReference type="STRING" id="1246626.BleG1_3803"/>
<proteinExistence type="inferred from homology"/>
<dbReference type="InterPro" id="IPR036291">
    <property type="entry name" value="NAD(P)-bd_dom_sf"/>
</dbReference>
<evidence type="ECO:0000256" key="4">
    <source>
        <dbReference type="RuleBase" id="RU003719"/>
    </source>
</evidence>
<dbReference type="EMBL" id="CP003923">
    <property type="protein sequence ID" value="AIC96350.1"/>
    <property type="molecule type" value="Genomic_DNA"/>
</dbReference>
<comment type="similarity">
    <text evidence="1 4">Belongs to the D-isomer specific 2-hydroxyacid dehydrogenase family.</text>
</comment>
<dbReference type="KEGG" id="ble:BleG1_3803"/>
<evidence type="ECO:0000256" key="3">
    <source>
        <dbReference type="ARBA" id="ARBA00023027"/>
    </source>
</evidence>
<evidence type="ECO:0000259" key="5">
    <source>
        <dbReference type="Pfam" id="PF00389"/>
    </source>
</evidence>
<feature type="domain" description="D-isomer specific 2-hydroxyacid dehydrogenase NAD-binding" evidence="6">
    <location>
        <begin position="98"/>
        <end position="277"/>
    </location>
</feature>
<keyword evidence="8" id="KW-1185">Reference proteome</keyword>
<keyword evidence="3" id="KW-0520">NAD</keyword>
<dbReference type="PANTHER" id="PTHR42789:SF1">
    <property type="entry name" value="D-ISOMER SPECIFIC 2-HYDROXYACID DEHYDROGENASE FAMILY PROTEIN (AFU_ORTHOLOGUE AFUA_6G10090)"/>
    <property type="match status" value="1"/>
</dbReference>
<gene>
    <name evidence="7" type="ORF">BleG1_3803</name>
</gene>
<dbReference type="AlphaFoldDB" id="A0A060M2U5"/>
<dbReference type="HOGENOM" id="CLU_019796_1_3_9"/>
<protein>
    <submittedName>
        <fullName evidence="7">D-3-phosphoglycerate dehydrogenase</fullName>
    </submittedName>
</protein>
<dbReference type="OrthoDB" id="9805416at2"/>
<dbReference type="PATRIC" id="fig|1246626.3.peg.3796"/>
<dbReference type="Proteomes" id="UP000027142">
    <property type="component" value="Chromosome"/>
</dbReference>
<dbReference type="Pfam" id="PF00389">
    <property type="entry name" value="2-Hacid_dh"/>
    <property type="match status" value="1"/>
</dbReference>
<organism evidence="7 8">
    <name type="scientific">Shouchella lehensis G1</name>
    <dbReference type="NCBI Taxonomy" id="1246626"/>
    <lineage>
        <taxon>Bacteria</taxon>
        <taxon>Bacillati</taxon>
        <taxon>Bacillota</taxon>
        <taxon>Bacilli</taxon>
        <taxon>Bacillales</taxon>
        <taxon>Bacillaceae</taxon>
        <taxon>Shouchella</taxon>
    </lineage>
</organism>
<dbReference type="PANTHER" id="PTHR42789">
    <property type="entry name" value="D-ISOMER SPECIFIC 2-HYDROXYACID DEHYDROGENASE FAMILY PROTEIN (AFU_ORTHOLOGUE AFUA_6G10090)"/>
    <property type="match status" value="1"/>
</dbReference>
<dbReference type="eggNOG" id="COG0111">
    <property type="taxonomic scope" value="Bacteria"/>
</dbReference>
<evidence type="ECO:0000313" key="7">
    <source>
        <dbReference type="EMBL" id="AIC96350.1"/>
    </source>
</evidence>
<name>A0A060M2U5_9BACI</name>
<dbReference type="InterPro" id="IPR029753">
    <property type="entry name" value="D-isomer_DH_CS"/>
</dbReference>
<dbReference type="PROSITE" id="PS00671">
    <property type="entry name" value="D_2_HYDROXYACID_DH_3"/>
    <property type="match status" value="1"/>
</dbReference>
<dbReference type="GO" id="GO:0004519">
    <property type="term" value="F:endonuclease activity"/>
    <property type="evidence" value="ECO:0007669"/>
    <property type="project" value="InterPro"/>
</dbReference>
<dbReference type="RefSeq" id="WP_038484279.1">
    <property type="nucleotide sequence ID" value="NZ_CP003923.1"/>
</dbReference>
<dbReference type="SUPFAM" id="SSF51735">
    <property type="entry name" value="NAD(P)-binding Rossmann-fold domains"/>
    <property type="match status" value="1"/>
</dbReference>
<dbReference type="InterPro" id="IPR050857">
    <property type="entry name" value="D-2-hydroxyacid_DH"/>
</dbReference>
<evidence type="ECO:0000256" key="1">
    <source>
        <dbReference type="ARBA" id="ARBA00005854"/>
    </source>
</evidence>
<reference evidence="7 8" key="1">
    <citation type="journal article" date="2014" name="Gene">
        <title>A comparative genomic analysis of the alkalitolerant soil bacterium Bacillus lehensis G1.</title>
        <authorList>
            <person name="Noor Y.M."/>
            <person name="Samsulrizal N.H."/>
            <person name="Jema'on N.A."/>
            <person name="Low K.O."/>
            <person name="Ramli A.N."/>
            <person name="Alias N.I."/>
            <person name="Damis S.I."/>
            <person name="Fuzi S.F."/>
            <person name="Isa M.N."/>
            <person name="Murad A.M."/>
            <person name="Raih M.F."/>
            <person name="Bakar F.D."/>
            <person name="Najimudin N."/>
            <person name="Mahadi N.M."/>
            <person name="Illias R.M."/>
        </authorList>
    </citation>
    <scope>NUCLEOTIDE SEQUENCE [LARGE SCALE GENOMIC DNA]</scope>
    <source>
        <strain evidence="7 8">G1</strain>
    </source>
</reference>